<dbReference type="EMBL" id="GBXM01060309">
    <property type="protein sequence ID" value="JAH48268.1"/>
    <property type="molecule type" value="Transcribed_RNA"/>
</dbReference>
<dbReference type="AlphaFoldDB" id="A0A0E9T6F7"/>
<protein>
    <submittedName>
        <fullName evidence="1">Uncharacterized protein</fullName>
    </submittedName>
</protein>
<evidence type="ECO:0000313" key="1">
    <source>
        <dbReference type="EMBL" id="JAH48268.1"/>
    </source>
</evidence>
<name>A0A0E9T6F7_ANGAN</name>
<organism evidence="1">
    <name type="scientific">Anguilla anguilla</name>
    <name type="common">European freshwater eel</name>
    <name type="synonym">Muraena anguilla</name>
    <dbReference type="NCBI Taxonomy" id="7936"/>
    <lineage>
        <taxon>Eukaryota</taxon>
        <taxon>Metazoa</taxon>
        <taxon>Chordata</taxon>
        <taxon>Craniata</taxon>
        <taxon>Vertebrata</taxon>
        <taxon>Euteleostomi</taxon>
        <taxon>Actinopterygii</taxon>
        <taxon>Neopterygii</taxon>
        <taxon>Teleostei</taxon>
        <taxon>Anguilliformes</taxon>
        <taxon>Anguillidae</taxon>
        <taxon>Anguilla</taxon>
    </lineage>
</organism>
<reference evidence="1" key="2">
    <citation type="journal article" date="2015" name="Fish Shellfish Immunol.">
        <title>Early steps in the European eel (Anguilla anguilla)-Vibrio vulnificus interaction in the gills: Role of the RtxA13 toxin.</title>
        <authorList>
            <person name="Callol A."/>
            <person name="Pajuelo D."/>
            <person name="Ebbesson L."/>
            <person name="Teles M."/>
            <person name="MacKenzie S."/>
            <person name="Amaro C."/>
        </authorList>
    </citation>
    <scope>NUCLEOTIDE SEQUENCE</scope>
</reference>
<accession>A0A0E9T6F7</accession>
<reference evidence="1" key="1">
    <citation type="submission" date="2014-11" db="EMBL/GenBank/DDBJ databases">
        <authorList>
            <person name="Amaro Gonzalez C."/>
        </authorList>
    </citation>
    <scope>NUCLEOTIDE SEQUENCE</scope>
</reference>
<proteinExistence type="predicted"/>
<sequence>MESPLGKAPRQQLVALQDRQPAALFELAQR</sequence>